<sequence>MGQTFIQYPQSMRTSQSITVAGQGVSKIWGDQRHLSHLLKIGNKWESSMKKYQLHFQNVFWLFRSITCSRSKTSPGPVY</sequence>
<protein>
    <submittedName>
        <fullName evidence="1">Uncharacterized protein</fullName>
    </submittedName>
</protein>
<dbReference type="EMBL" id="WNYA01034053">
    <property type="protein sequence ID" value="KAG8537097.1"/>
    <property type="molecule type" value="Genomic_DNA"/>
</dbReference>
<gene>
    <name evidence="1" type="ORF">GDO81_025087</name>
</gene>
<comment type="caution">
    <text evidence="1">The sequence shown here is derived from an EMBL/GenBank/DDBJ whole genome shotgun (WGS) entry which is preliminary data.</text>
</comment>
<organism evidence="1 2">
    <name type="scientific">Engystomops pustulosus</name>
    <name type="common">Tungara frog</name>
    <name type="synonym">Physalaemus pustulosus</name>
    <dbReference type="NCBI Taxonomy" id="76066"/>
    <lineage>
        <taxon>Eukaryota</taxon>
        <taxon>Metazoa</taxon>
        <taxon>Chordata</taxon>
        <taxon>Craniata</taxon>
        <taxon>Vertebrata</taxon>
        <taxon>Euteleostomi</taxon>
        <taxon>Amphibia</taxon>
        <taxon>Batrachia</taxon>
        <taxon>Anura</taxon>
        <taxon>Neobatrachia</taxon>
        <taxon>Hyloidea</taxon>
        <taxon>Leptodactylidae</taxon>
        <taxon>Leiuperinae</taxon>
        <taxon>Engystomops</taxon>
    </lineage>
</organism>
<dbReference type="AlphaFoldDB" id="A0AAV6YIY2"/>
<keyword evidence="2" id="KW-1185">Reference proteome</keyword>
<name>A0AAV6YIY2_ENGPU</name>
<evidence type="ECO:0000313" key="1">
    <source>
        <dbReference type="EMBL" id="KAG8537097.1"/>
    </source>
</evidence>
<proteinExistence type="predicted"/>
<accession>A0AAV6YIY2</accession>
<reference evidence="1" key="1">
    <citation type="thesis" date="2020" institute="ProQuest LLC" country="789 East Eisenhower Parkway, Ann Arbor, MI, USA">
        <title>Comparative Genomics and Chromosome Evolution.</title>
        <authorList>
            <person name="Mudd A.B."/>
        </authorList>
    </citation>
    <scope>NUCLEOTIDE SEQUENCE</scope>
    <source>
        <strain evidence="1">237g6f4</strain>
        <tissue evidence="1">Blood</tissue>
    </source>
</reference>
<dbReference type="Proteomes" id="UP000824782">
    <property type="component" value="Unassembled WGS sequence"/>
</dbReference>
<evidence type="ECO:0000313" key="2">
    <source>
        <dbReference type="Proteomes" id="UP000824782"/>
    </source>
</evidence>